<feature type="domain" description="Mop" evidence="7">
    <location>
        <begin position="219"/>
        <end position="285"/>
    </location>
</feature>
<dbReference type="PANTHER" id="PTHR30432">
    <property type="entry name" value="TRANSCRIPTIONAL REGULATOR MODE"/>
    <property type="match status" value="1"/>
</dbReference>
<dbReference type="AlphaFoldDB" id="C4LDZ6"/>
<dbReference type="InterPro" id="IPR008995">
    <property type="entry name" value="Mo/tungstate-bd_C_term_dom"/>
</dbReference>
<keyword evidence="4" id="KW-0677">Repeat</keyword>
<evidence type="ECO:0000256" key="1">
    <source>
        <dbReference type="ARBA" id="ARBA00008110"/>
    </source>
</evidence>
<dbReference type="NCBIfam" id="TIGR00638">
    <property type="entry name" value="Mop"/>
    <property type="match status" value="2"/>
</dbReference>
<keyword evidence="9" id="KW-1185">Reference proteome</keyword>
<proteinExistence type="inferred from homology"/>
<dbReference type="Proteomes" id="UP000009073">
    <property type="component" value="Chromosome"/>
</dbReference>
<gene>
    <name evidence="8" type="ordered locus">Tola_1199</name>
</gene>
<accession>C4LDZ6</accession>
<keyword evidence="3 5" id="KW-0500">Molybdenum</keyword>
<dbReference type="PROSITE" id="PS51866">
    <property type="entry name" value="MOP"/>
    <property type="match status" value="2"/>
</dbReference>
<dbReference type="PANTHER" id="PTHR30432:SF1">
    <property type="entry name" value="DNA-BINDING TRANSCRIPTIONAL DUAL REGULATOR MODE"/>
    <property type="match status" value="1"/>
</dbReference>
<evidence type="ECO:0000256" key="6">
    <source>
        <dbReference type="PIRSR" id="PIRSR005763-1"/>
    </source>
</evidence>
<dbReference type="InterPro" id="IPR005116">
    <property type="entry name" value="Transp-assoc_OB_typ1"/>
</dbReference>
<dbReference type="Gene3D" id="1.10.10.10">
    <property type="entry name" value="Winged helix-like DNA-binding domain superfamily/Winged helix DNA-binding domain"/>
    <property type="match status" value="1"/>
</dbReference>
<dbReference type="KEGG" id="tau:Tola_1199"/>
<feature type="region of interest" description="Required for dimer formation and molybdate binding" evidence="6">
    <location>
        <begin position="149"/>
        <end position="157"/>
    </location>
</feature>
<dbReference type="eggNOG" id="COG3585">
    <property type="taxonomic scope" value="Bacteria"/>
</dbReference>
<dbReference type="InterPro" id="IPR051815">
    <property type="entry name" value="Molybdate_resp_trans_reg"/>
</dbReference>
<keyword evidence="2 5" id="KW-0813">Transport</keyword>
<evidence type="ECO:0000256" key="3">
    <source>
        <dbReference type="ARBA" id="ARBA00022505"/>
    </source>
</evidence>
<evidence type="ECO:0000256" key="5">
    <source>
        <dbReference type="PIRNR" id="PIRNR005763"/>
    </source>
</evidence>
<evidence type="ECO:0000313" key="8">
    <source>
        <dbReference type="EMBL" id="ACQ92817.1"/>
    </source>
</evidence>
<reference evidence="8 9" key="2">
    <citation type="journal article" date="2011" name="Stand. Genomic Sci.">
        <title>Complete genome sequence of Tolumonas auensis type strain (TA 4).</title>
        <authorList>
            <person name="Chertkov O."/>
            <person name="Copeland A."/>
            <person name="Lucas S."/>
            <person name="Lapidus A."/>
            <person name="Berry K.W."/>
            <person name="Detter J.C."/>
            <person name="Del Rio T.G."/>
            <person name="Hammon N."/>
            <person name="Dalin E."/>
            <person name="Tice H."/>
            <person name="Pitluck S."/>
            <person name="Richardson P."/>
            <person name="Bruce D."/>
            <person name="Goodwin L."/>
            <person name="Han C."/>
            <person name="Tapia R."/>
            <person name="Saunders E."/>
            <person name="Schmutz J."/>
            <person name="Brettin T."/>
            <person name="Larimer F."/>
            <person name="Land M."/>
            <person name="Hauser L."/>
            <person name="Spring S."/>
            <person name="Rohde M."/>
            <person name="Kyrpides N.C."/>
            <person name="Ivanova N."/>
            <person name="Goker M."/>
            <person name="Beller H.R."/>
            <person name="Klenk H.P."/>
            <person name="Woyke T."/>
        </authorList>
    </citation>
    <scope>NUCLEOTIDE SEQUENCE [LARGE SCALE GENOMIC DNA]</scope>
    <source>
        <strain evidence="9">DSM 9187 / TA4</strain>
    </source>
</reference>
<dbReference type="InterPro" id="IPR016462">
    <property type="entry name" value="ModE"/>
</dbReference>
<organism evidence="8 9">
    <name type="scientific">Tolumonas auensis (strain DSM 9187 / NBRC 110442 / TA 4)</name>
    <dbReference type="NCBI Taxonomy" id="595494"/>
    <lineage>
        <taxon>Bacteria</taxon>
        <taxon>Pseudomonadati</taxon>
        <taxon>Pseudomonadota</taxon>
        <taxon>Gammaproteobacteria</taxon>
        <taxon>Aeromonadales</taxon>
        <taxon>Aeromonadaceae</taxon>
        <taxon>Tolumonas</taxon>
    </lineage>
</organism>
<dbReference type="Gene3D" id="2.40.50.100">
    <property type="match status" value="2"/>
</dbReference>
<evidence type="ECO:0000259" key="7">
    <source>
        <dbReference type="PROSITE" id="PS51866"/>
    </source>
</evidence>
<dbReference type="InterPro" id="IPR036390">
    <property type="entry name" value="WH_DNA-bd_sf"/>
</dbReference>
<dbReference type="SUPFAM" id="SSF46785">
    <property type="entry name" value="Winged helix' DNA-binding domain"/>
    <property type="match status" value="1"/>
</dbReference>
<dbReference type="InterPro" id="IPR036388">
    <property type="entry name" value="WH-like_DNA-bd_sf"/>
</dbReference>
<dbReference type="GO" id="GO:0003700">
    <property type="term" value="F:DNA-binding transcription factor activity"/>
    <property type="evidence" value="ECO:0007669"/>
    <property type="project" value="InterPro"/>
</dbReference>
<dbReference type="SUPFAM" id="SSF50331">
    <property type="entry name" value="MOP-like"/>
    <property type="match status" value="2"/>
</dbReference>
<dbReference type="InterPro" id="IPR004606">
    <property type="entry name" value="Mop_domain"/>
</dbReference>
<dbReference type="EMBL" id="CP001616">
    <property type="protein sequence ID" value="ACQ92817.1"/>
    <property type="molecule type" value="Genomic_DNA"/>
</dbReference>
<dbReference type="OrthoDB" id="9800709at2"/>
<dbReference type="HOGENOM" id="CLU_087839_1_0_6"/>
<dbReference type="STRING" id="595494.Tola_1199"/>
<evidence type="ECO:0000256" key="2">
    <source>
        <dbReference type="ARBA" id="ARBA00022448"/>
    </source>
</evidence>
<evidence type="ECO:0000256" key="4">
    <source>
        <dbReference type="ARBA" id="ARBA00022737"/>
    </source>
</evidence>
<dbReference type="GO" id="GO:0015689">
    <property type="term" value="P:molybdate ion transport"/>
    <property type="evidence" value="ECO:0007669"/>
    <property type="project" value="UniProtKB-UniRule"/>
</dbReference>
<dbReference type="Pfam" id="PF00126">
    <property type="entry name" value="HTH_1"/>
    <property type="match status" value="1"/>
</dbReference>
<dbReference type="eggNOG" id="COG2005">
    <property type="taxonomic scope" value="Bacteria"/>
</dbReference>
<evidence type="ECO:0000313" key="9">
    <source>
        <dbReference type="Proteomes" id="UP000009073"/>
    </source>
</evidence>
<comment type="similarity">
    <text evidence="1 5">Belongs to the ModE family.</text>
</comment>
<sequence length="288" mass="31500">MSKNALFTTGSLLGELKLCTEVGPSLGDIRIQLLEAIDRLGSLTQAAKSIAISYRSAWDSLDDMNNLAEQPLVIRVTGGKNGGGTQLTPYGKQTVALYRALQAEYRQALSQIQLQLQKEKPCCGESQGGCEQYDAPRFRRLLRRISMRSSARNQFMGTVVAVRSGPVEFEVTLDLDENTQLIAVITRESAERLDIFPGEELYALIKSSSVMLVTDRQLKLSTRNQLWGTISNIFRGPINSEVVISLPGNKTVCAVVTTESVQTMQLQEGQDACAAFKASAVLLCSFQG</sequence>
<reference evidence="9" key="1">
    <citation type="submission" date="2009-05" db="EMBL/GenBank/DDBJ databases">
        <title>Complete sequence of Tolumonas auensis DSM 9187.</title>
        <authorList>
            <consortium name="US DOE Joint Genome Institute"/>
            <person name="Lucas S."/>
            <person name="Copeland A."/>
            <person name="Lapidus A."/>
            <person name="Glavina del Rio T."/>
            <person name="Tice H."/>
            <person name="Bruce D."/>
            <person name="Goodwin L."/>
            <person name="Pitluck S."/>
            <person name="Chertkov O."/>
            <person name="Brettin T."/>
            <person name="Detter J.C."/>
            <person name="Han C."/>
            <person name="Larimer F."/>
            <person name="Land M."/>
            <person name="Hauser L."/>
            <person name="Kyrpides N."/>
            <person name="Mikhailova N."/>
            <person name="Spring S."/>
            <person name="Beller H."/>
        </authorList>
    </citation>
    <scope>NUCLEOTIDE SEQUENCE [LARGE SCALE GENOMIC DNA]</scope>
    <source>
        <strain evidence="9">DSM 9187 / TA4</strain>
    </source>
</reference>
<dbReference type="GO" id="GO:0030151">
    <property type="term" value="F:molybdenum ion binding"/>
    <property type="evidence" value="ECO:0007669"/>
    <property type="project" value="UniProtKB-UniRule"/>
</dbReference>
<dbReference type="InterPro" id="IPR000847">
    <property type="entry name" value="LysR_HTH_N"/>
</dbReference>
<feature type="domain" description="Mop" evidence="7">
    <location>
        <begin position="148"/>
        <end position="214"/>
    </location>
</feature>
<protein>
    <submittedName>
        <fullName evidence="8">Transcriptional regulator, ModE family</fullName>
    </submittedName>
</protein>
<dbReference type="Pfam" id="PF03459">
    <property type="entry name" value="TOBE"/>
    <property type="match status" value="2"/>
</dbReference>
<dbReference type="PIRSF" id="PIRSF005763">
    <property type="entry name" value="Txn_reg_ModE"/>
    <property type="match status" value="1"/>
</dbReference>
<name>C4LDZ6_TOLAT</name>